<keyword evidence="4" id="KW-1185">Reference proteome</keyword>
<dbReference type="EC" id="3.5.1.14" evidence="3"/>
<keyword evidence="1" id="KW-0479">Metal-binding</keyword>
<dbReference type="InterPro" id="IPR017439">
    <property type="entry name" value="Amidohydrolase"/>
</dbReference>
<feature type="binding site" evidence="1">
    <location>
        <position position="126"/>
    </location>
    <ligand>
        <name>Mn(2+)</name>
        <dbReference type="ChEBI" id="CHEBI:29035"/>
        <label>2</label>
    </ligand>
</feature>
<dbReference type="Pfam" id="PF07687">
    <property type="entry name" value="M20_dimer"/>
    <property type="match status" value="1"/>
</dbReference>
<evidence type="ECO:0000256" key="1">
    <source>
        <dbReference type="PIRSR" id="PIRSR005962-1"/>
    </source>
</evidence>
<dbReference type="GO" id="GO:0004046">
    <property type="term" value="F:aminoacylase activity"/>
    <property type="evidence" value="ECO:0007669"/>
    <property type="project" value="UniProtKB-EC"/>
</dbReference>
<dbReference type="InterPro" id="IPR011650">
    <property type="entry name" value="Peptidase_M20_dimer"/>
</dbReference>
<dbReference type="GO" id="GO:0046872">
    <property type="term" value="F:metal ion binding"/>
    <property type="evidence" value="ECO:0007669"/>
    <property type="project" value="UniProtKB-KW"/>
</dbReference>
<keyword evidence="1" id="KW-0464">Manganese</keyword>
<dbReference type="Pfam" id="PF01546">
    <property type="entry name" value="Peptidase_M20"/>
    <property type="match status" value="1"/>
</dbReference>
<feature type="domain" description="Peptidase M20 dimerisation" evidence="2">
    <location>
        <begin position="211"/>
        <end position="301"/>
    </location>
</feature>
<evidence type="ECO:0000313" key="3">
    <source>
        <dbReference type="EMBL" id="CCM65658.1"/>
    </source>
</evidence>
<accession>R4Z4J5</accession>
<dbReference type="eggNOG" id="COG1473">
    <property type="taxonomic scope" value="Bacteria"/>
</dbReference>
<dbReference type="RefSeq" id="WP_012230577.1">
    <property type="nucleotide sequence ID" value="NZ_HG422565.1"/>
</dbReference>
<name>R4Z4J5_9ACTN</name>
<dbReference type="Gene3D" id="3.40.630.10">
    <property type="entry name" value="Zn peptidases"/>
    <property type="match status" value="1"/>
</dbReference>
<dbReference type="SUPFAM" id="SSF55031">
    <property type="entry name" value="Bacterial exopeptidase dimerisation domain"/>
    <property type="match status" value="1"/>
</dbReference>
<gene>
    <name evidence="3" type="ORF">BN381_80188</name>
</gene>
<dbReference type="EMBL" id="CANL01000078">
    <property type="protein sequence ID" value="CCM65658.1"/>
    <property type="molecule type" value="Genomic_DNA"/>
</dbReference>
<evidence type="ECO:0000313" key="4">
    <source>
        <dbReference type="Proteomes" id="UP000018291"/>
    </source>
</evidence>
<dbReference type="Gene3D" id="3.30.70.360">
    <property type="match status" value="1"/>
</dbReference>
<dbReference type="PIRSF" id="PIRSF005962">
    <property type="entry name" value="Pept_M20D_amidohydro"/>
    <property type="match status" value="1"/>
</dbReference>
<protein>
    <submittedName>
        <fullName evidence="3">Putative Amidohydrolase</fullName>
        <ecNumber evidence="3">3.5.1.14</ecNumber>
    </submittedName>
</protein>
<dbReference type="OrthoDB" id="9777385at2"/>
<dbReference type="InterPro" id="IPR002933">
    <property type="entry name" value="Peptidase_M20"/>
</dbReference>
<dbReference type="SUPFAM" id="SSF53187">
    <property type="entry name" value="Zn-dependent exopeptidases"/>
    <property type="match status" value="1"/>
</dbReference>
<dbReference type="PANTHER" id="PTHR11014">
    <property type="entry name" value="PEPTIDASE M20 FAMILY MEMBER"/>
    <property type="match status" value="1"/>
</dbReference>
<feature type="binding site" evidence="1">
    <location>
        <position position="187"/>
    </location>
    <ligand>
        <name>Mn(2+)</name>
        <dbReference type="ChEBI" id="CHEBI:29035"/>
        <label>2</label>
    </ligand>
</feature>
<evidence type="ECO:0000259" key="2">
    <source>
        <dbReference type="Pfam" id="PF07687"/>
    </source>
</evidence>
<feature type="binding site" evidence="1">
    <location>
        <position position="124"/>
    </location>
    <ligand>
        <name>Mn(2+)</name>
        <dbReference type="ChEBI" id="CHEBI:29035"/>
        <label>2</label>
    </ligand>
</feature>
<sequence length="418" mass="43377">MPPLAEDASPQPVPPWLDGFLDAHLDELVAFRRRLHAHPEVSWAEVETTAAVIDRLRVAGLSPSQLPESTGLVCDLATGTASSFEAPSDGRPVVALRADLDALAMEDEKDVAYRSTLPGVAHACGHDVHTTVVLGAALALAEAVKEGELTGAFRFIFEPAEEALPGGAPSVIDAGALGGVSSMLGVHCDPKIDVGQVALRTGPITSAADMARITILGPGGHTARPELTVNLLAVLGQVLSQVPERMAKAAAPAEVLVVFGSTHGGDAPNVIPTRATATATIRTPDVEAWEHAAELLDQATRAVVEPTGATLEFAYRKGVPPSVNAAAPTRSLRRAAASVVGEHNTVEAQHSRGGDSFAWYARQVPASYARLGTFNPASGAPRPDIHSGAFDVDERSIGIGVRLLVGAALAERDRLASG</sequence>
<dbReference type="STRING" id="1229780.BN381_80188"/>
<dbReference type="NCBIfam" id="TIGR01891">
    <property type="entry name" value="amidohydrolases"/>
    <property type="match status" value="1"/>
</dbReference>
<dbReference type="AlphaFoldDB" id="R4Z4J5"/>
<comment type="cofactor">
    <cofactor evidence="1">
        <name>Mn(2+)</name>
        <dbReference type="ChEBI" id="CHEBI:29035"/>
    </cofactor>
    <text evidence="1">The Mn(2+) ion enhances activity.</text>
</comment>
<comment type="caution">
    <text evidence="3">The sequence shown here is derived from an EMBL/GenBank/DDBJ whole genome shotgun (WGS) entry which is preliminary data.</text>
</comment>
<dbReference type="HOGENOM" id="CLU_023257_0_1_11"/>
<reference evidence="3 4" key="1">
    <citation type="journal article" date="2013" name="ISME J.">
        <title>Metabolic model for the filamentous 'Candidatus Microthrix parvicella' based on genomic and metagenomic analyses.</title>
        <authorList>
            <person name="Jon McIlroy S."/>
            <person name="Kristiansen R."/>
            <person name="Albertsen M."/>
            <person name="Michael Karst S."/>
            <person name="Rossetti S."/>
            <person name="Lund Nielsen J."/>
            <person name="Tandoi V."/>
            <person name="James Seviour R."/>
            <person name="Nielsen P.H."/>
        </authorList>
    </citation>
    <scope>NUCLEOTIDE SEQUENCE [LARGE SCALE GENOMIC DNA]</scope>
    <source>
        <strain evidence="3 4">RN1</strain>
    </source>
</reference>
<keyword evidence="3" id="KW-0378">Hydrolase</keyword>
<dbReference type="InterPro" id="IPR036264">
    <property type="entry name" value="Bact_exopeptidase_dim_dom"/>
</dbReference>
<dbReference type="Proteomes" id="UP000018291">
    <property type="component" value="Unassembled WGS sequence"/>
</dbReference>
<organism evidence="3 4">
    <name type="scientific">Candidatus Neomicrothrix parvicella RN1</name>
    <dbReference type="NCBI Taxonomy" id="1229780"/>
    <lineage>
        <taxon>Bacteria</taxon>
        <taxon>Bacillati</taxon>
        <taxon>Actinomycetota</taxon>
        <taxon>Acidimicrobiia</taxon>
        <taxon>Acidimicrobiales</taxon>
        <taxon>Microthrixaceae</taxon>
        <taxon>Candidatus Neomicrothrix</taxon>
    </lineage>
</organism>
<proteinExistence type="predicted"/>
<feature type="binding site" evidence="1">
    <location>
        <position position="162"/>
    </location>
    <ligand>
        <name>Mn(2+)</name>
        <dbReference type="ChEBI" id="CHEBI:29035"/>
        <label>2</label>
    </ligand>
</feature>
<dbReference type="PANTHER" id="PTHR11014:SF63">
    <property type="entry name" value="METALLOPEPTIDASE, PUTATIVE (AFU_ORTHOLOGUE AFUA_6G09600)-RELATED"/>
    <property type="match status" value="1"/>
</dbReference>
<feature type="binding site" evidence="1">
    <location>
        <position position="386"/>
    </location>
    <ligand>
        <name>Mn(2+)</name>
        <dbReference type="ChEBI" id="CHEBI:29035"/>
        <label>2</label>
    </ligand>
</feature>